<sequence length="111" mass="12617">MNYCWIIVEVNLMTMLLLWKVTTINPQIMWHELNPVGEEYAPAGTGGQGVNCGRSTRISVGFVSWRAEPARAKKASDPNSIGIRCCRGARRRLLTYNHRDIRRNVKSSKNQ</sequence>
<evidence type="ECO:0000313" key="3">
    <source>
        <dbReference type="Proteomes" id="UP000594454"/>
    </source>
</evidence>
<protein>
    <recommendedName>
        <fullName evidence="4">Secreted protein</fullName>
    </recommendedName>
</protein>
<evidence type="ECO:0008006" key="4">
    <source>
        <dbReference type="Google" id="ProtNLM"/>
    </source>
</evidence>
<proteinExistence type="predicted"/>
<evidence type="ECO:0000313" key="2">
    <source>
        <dbReference type="EMBL" id="CAD7078851.1"/>
    </source>
</evidence>
<keyword evidence="3" id="KW-1185">Reference proteome</keyword>
<dbReference type="InParanoid" id="A0A7R8UDN3"/>
<reference evidence="2 3" key="1">
    <citation type="submission" date="2020-11" db="EMBL/GenBank/DDBJ databases">
        <authorList>
            <person name="Wallbank WR R."/>
            <person name="Pardo Diaz C."/>
            <person name="Kozak K."/>
            <person name="Martin S."/>
            <person name="Jiggins C."/>
            <person name="Moest M."/>
            <person name="Warren A I."/>
            <person name="Generalovic N T."/>
            <person name="Byers J.R.P. K."/>
            <person name="Montejo-Kovacevich G."/>
            <person name="Yen C E."/>
        </authorList>
    </citation>
    <scope>NUCLEOTIDE SEQUENCE [LARGE SCALE GENOMIC DNA]</scope>
</reference>
<dbReference type="Proteomes" id="UP000594454">
    <property type="component" value="Chromosome 1"/>
</dbReference>
<gene>
    <name evidence="2" type="ORF">HERILL_LOCUS2098</name>
</gene>
<dbReference type="EMBL" id="LR899009">
    <property type="protein sequence ID" value="CAD7078851.1"/>
    <property type="molecule type" value="Genomic_DNA"/>
</dbReference>
<organism evidence="2 3">
    <name type="scientific">Hermetia illucens</name>
    <name type="common">Black soldier fly</name>
    <dbReference type="NCBI Taxonomy" id="343691"/>
    <lineage>
        <taxon>Eukaryota</taxon>
        <taxon>Metazoa</taxon>
        <taxon>Ecdysozoa</taxon>
        <taxon>Arthropoda</taxon>
        <taxon>Hexapoda</taxon>
        <taxon>Insecta</taxon>
        <taxon>Pterygota</taxon>
        <taxon>Neoptera</taxon>
        <taxon>Endopterygota</taxon>
        <taxon>Diptera</taxon>
        <taxon>Brachycera</taxon>
        <taxon>Stratiomyomorpha</taxon>
        <taxon>Stratiomyidae</taxon>
        <taxon>Hermetiinae</taxon>
        <taxon>Hermetia</taxon>
    </lineage>
</organism>
<keyword evidence="1" id="KW-0732">Signal</keyword>
<accession>A0A7R8UDN3</accession>
<evidence type="ECO:0000256" key="1">
    <source>
        <dbReference type="SAM" id="SignalP"/>
    </source>
</evidence>
<name>A0A7R8UDN3_HERIL</name>
<dbReference type="AlphaFoldDB" id="A0A7R8UDN3"/>
<feature type="signal peptide" evidence="1">
    <location>
        <begin position="1"/>
        <end position="23"/>
    </location>
</feature>
<feature type="chain" id="PRO_5030749780" description="Secreted protein" evidence="1">
    <location>
        <begin position="24"/>
        <end position="111"/>
    </location>
</feature>